<dbReference type="AlphaFoldDB" id="A0A2I0X4U1"/>
<dbReference type="Proteomes" id="UP000233837">
    <property type="component" value="Unassembled WGS sequence"/>
</dbReference>
<evidence type="ECO:0000313" key="3">
    <source>
        <dbReference type="Proteomes" id="UP000233837"/>
    </source>
</evidence>
<name>A0A2I0X4U1_9ASPA</name>
<accession>A0A2I0X4U1</accession>
<dbReference type="EMBL" id="KZ502155">
    <property type="protein sequence ID" value="PKU82925.1"/>
    <property type="molecule type" value="Genomic_DNA"/>
</dbReference>
<proteinExistence type="predicted"/>
<feature type="compositionally biased region" description="Acidic residues" evidence="1">
    <location>
        <begin position="1"/>
        <end position="10"/>
    </location>
</feature>
<gene>
    <name evidence="2" type="ORF">MA16_Dca006223</name>
</gene>
<evidence type="ECO:0000256" key="1">
    <source>
        <dbReference type="SAM" id="MobiDB-lite"/>
    </source>
</evidence>
<sequence length="66" mass="7647">MLTEDCEEDAFSPPPPTTFHRSACTTRNSHNTELFFPIADFLTSYASRYHKQKFRTPVLLSRPNNL</sequence>
<organism evidence="2 3">
    <name type="scientific">Dendrobium catenatum</name>
    <dbReference type="NCBI Taxonomy" id="906689"/>
    <lineage>
        <taxon>Eukaryota</taxon>
        <taxon>Viridiplantae</taxon>
        <taxon>Streptophyta</taxon>
        <taxon>Embryophyta</taxon>
        <taxon>Tracheophyta</taxon>
        <taxon>Spermatophyta</taxon>
        <taxon>Magnoliopsida</taxon>
        <taxon>Liliopsida</taxon>
        <taxon>Asparagales</taxon>
        <taxon>Orchidaceae</taxon>
        <taxon>Epidendroideae</taxon>
        <taxon>Malaxideae</taxon>
        <taxon>Dendrobiinae</taxon>
        <taxon>Dendrobium</taxon>
    </lineage>
</organism>
<protein>
    <submittedName>
        <fullName evidence="2">Uncharacterized protein</fullName>
    </submittedName>
</protein>
<evidence type="ECO:0000313" key="2">
    <source>
        <dbReference type="EMBL" id="PKU82925.1"/>
    </source>
</evidence>
<reference evidence="2 3" key="1">
    <citation type="journal article" date="2016" name="Sci. Rep.">
        <title>The Dendrobium catenatum Lindl. genome sequence provides insights into polysaccharide synthase, floral development and adaptive evolution.</title>
        <authorList>
            <person name="Zhang G.Q."/>
            <person name="Xu Q."/>
            <person name="Bian C."/>
            <person name="Tsai W.C."/>
            <person name="Yeh C.M."/>
            <person name="Liu K.W."/>
            <person name="Yoshida K."/>
            <person name="Zhang L.S."/>
            <person name="Chang S.B."/>
            <person name="Chen F."/>
            <person name="Shi Y."/>
            <person name="Su Y.Y."/>
            <person name="Zhang Y.Q."/>
            <person name="Chen L.J."/>
            <person name="Yin Y."/>
            <person name="Lin M."/>
            <person name="Huang H."/>
            <person name="Deng H."/>
            <person name="Wang Z.W."/>
            <person name="Zhu S.L."/>
            <person name="Zhao X."/>
            <person name="Deng C."/>
            <person name="Niu S.C."/>
            <person name="Huang J."/>
            <person name="Wang M."/>
            <person name="Liu G.H."/>
            <person name="Yang H.J."/>
            <person name="Xiao X.J."/>
            <person name="Hsiao Y.Y."/>
            <person name="Wu W.L."/>
            <person name="Chen Y.Y."/>
            <person name="Mitsuda N."/>
            <person name="Ohme-Takagi M."/>
            <person name="Luo Y.B."/>
            <person name="Van de Peer Y."/>
            <person name="Liu Z.J."/>
        </authorList>
    </citation>
    <scope>NUCLEOTIDE SEQUENCE [LARGE SCALE GENOMIC DNA]</scope>
    <source>
        <tissue evidence="2">The whole plant</tissue>
    </source>
</reference>
<reference evidence="2 3" key="2">
    <citation type="journal article" date="2017" name="Nature">
        <title>The Apostasia genome and the evolution of orchids.</title>
        <authorList>
            <person name="Zhang G.Q."/>
            <person name="Liu K.W."/>
            <person name="Li Z."/>
            <person name="Lohaus R."/>
            <person name="Hsiao Y.Y."/>
            <person name="Niu S.C."/>
            <person name="Wang J.Y."/>
            <person name="Lin Y.C."/>
            <person name="Xu Q."/>
            <person name="Chen L.J."/>
            <person name="Yoshida K."/>
            <person name="Fujiwara S."/>
            <person name="Wang Z.W."/>
            <person name="Zhang Y.Q."/>
            <person name="Mitsuda N."/>
            <person name="Wang M."/>
            <person name="Liu G.H."/>
            <person name="Pecoraro L."/>
            <person name="Huang H.X."/>
            <person name="Xiao X.J."/>
            <person name="Lin M."/>
            <person name="Wu X.Y."/>
            <person name="Wu W.L."/>
            <person name="Chen Y.Y."/>
            <person name="Chang S.B."/>
            <person name="Sakamoto S."/>
            <person name="Ohme-Takagi M."/>
            <person name="Yagi M."/>
            <person name="Zeng S.J."/>
            <person name="Shen C.Y."/>
            <person name="Yeh C.M."/>
            <person name="Luo Y.B."/>
            <person name="Tsai W.C."/>
            <person name="Van de Peer Y."/>
            <person name="Liu Z.J."/>
        </authorList>
    </citation>
    <scope>NUCLEOTIDE SEQUENCE [LARGE SCALE GENOMIC DNA]</scope>
    <source>
        <tissue evidence="2">The whole plant</tissue>
    </source>
</reference>
<keyword evidence="3" id="KW-1185">Reference proteome</keyword>
<feature type="region of interest" description="Disordered" evidence="1">
    <location>
        <begin position="1"/>
        <end position="24"/>
    </location>
</feature>